<dbReference type="EMBL" id="DTEI01000120">
    <property type="protein sequence ID" value="HGU16352.1"/>
    <property type="molecule type" value="Genomic_DNA"/>
</dbReference>
<name>A0A7V4JRD6_9BACT</name>
<organism evidence="2">
    <name type="scientific">Thermodesulfobacterium geofontis</name>
    <dbReference type="NCBI Taxonomy" id="1295609"/>
    <lineage>
        <taxon>Bacteria</taxon>
        <taxon>Pseudomonadati</taxon>
        <taxon>Thermodesulfobacteriota</taxon>
        <taxon>Thermodesulfobacteria</taxon>
        <taxon>Thermodesulfobacteriales</taxon>
        <taxon>Thermodesulfobacteriaceae</taxon>
        <taxon>Thermodesulfobacterium</taxon>
    </lineage>
</organism>
<dbReference type="PANTHER" id="PTHR34351">
    <property type="entry name" value="SLR1927 PROTEIN-RELATED"/>
    <property type="match status" value="1"/>
</dbReference>
<keyword evidence="1" id="KW-1133">Transmembrane helix</keyword>
<dbReference type="PANTHER" id="PTHR34351:SF1">
    <property type="entry name" value="SLR1927 PROTEIN"/>
    <property type="match status" value="1"/>
</dbReference>
<proteinExistence type="predicted"/>
<accession>A0A7V4JRD6</accession>
<comment type="caution">
    <text evidence="2">The sequence shown here is derived from an EMBL/GenBank/DDBJ whole genome shotgun (WGS) entry which is preliminary data.</text>
</comment>
<gene>
    <name evidence="2" type="ORF">ENU91_06905</name>
</gene>
<feature type="transmembrane region" description="Helical" evidence="1">
    <location>
        <begin position="12"/>
        <end position="33"/>
    </location>
</feature>
<evidence type="ECO:0000256" key="1">
    <source>
        <dbReference type="SAM" id="Phobius"/>
    </source>
</evidence>
<sequence>MFSRKYKNTSLIKLTKAGWLYIVVTLALGVASVNTGNNLLYLITSAFLSFMLLAGVFGKRNVEALDVEIFFPEEVYANKETFINVKIINKKKLFPAFLIRVLIKDFNLSYLFPYFERSASSILKIKPNKRGFQNLKEIYIASVFPFNFFIRWKKINKIFSYTVFPEPKKCDFLFYRDRKNKGELETNKSGWEGDLLSVKDYIEGTPVKYIHWKATAKTDKLKVKELSELKSQPVIIDFEKMSLPEKELKLSCITYLILEMMKRGIPVGLKIKDKFYKPSLSYNHKITLLTELALYE</sequence>
<keyword evidence="1" id="KW-0812">Transmembrane</keyword>
<reference evidence="2" key="1">
    <citation type="journal article" date="2020" name="mSystems">
        <title>Genome- and Community-Level Interaction Insights into Carbon Utilization and Element Cycling Functions of Hydrothermarchaeota in Hydrothermal Sediment.</title>
        <authorList>
            <person name="Zhou Z."/>
            <person name="Liu Y."/>
            <person name="Xu W."/>
            <person name="Pan J."/>
            <person name="Luo Z.H."/>
            <person name="Li M."/>
        </authorList>
    </citation>
    <scope>NUCLEOTIDE SEQUENCE [LARGE SCALE GENOMIC DNA]</scope>
    <source>
        <strain evidence="2">SpSt-711</strain>
    </source>
</reference>
<protein>
    <submittedName>
        <fullName evidence="2">DUF58 domain-containing protein</fullName>
    </submittedName>
</protein>
<keyword evidence="1" id="KW-0472">Membrane</keyword>
<dbReference type="AlphaFoldDB" id="A0A7V4JRD6"/>
<evidence type="ECO:0000313" key="2">
    <source>
        <dbReference type="EMBL" id="HGU16352.1"/>
    </source>
</evidence>